<dbReference type="PANTHER" id="PTHR43069:SF2">
    <property type="entry name" value="FUMARYLACETOACETASE"/>
    <property type="match status" value="1"/>
</dbReference>
<comment type="cofactor">
    <cofactor evidence="4">
        <name>Mg(2+)</name>
        <dbReference type="ChEBI" id="CHEBI:18420"/>
    </cofactor>
    <cofactor evidence="4">
        <name>Ca(2+)</name>
        <dbReference type="ChEBI" id="CHEBI:29108"/>
    </cofactor>
</comment>
<keyword evidence="5" id="KW-1185">Reference proteome</keyword>
<sequence>MHLPADIGDYTDFYSSLHHATNVGIMFRGKENALLENWKWVPVGYHGRASSVVVSGTPITRPWVNARLMELLNLRLHPANWWILSWKWHSLSAVQPLN</sequence>
<comment type="pathway">
    <text evidence="4">Amino-acid degradation; L-phenylalanine degradation; acetoacetate and fumarate from L-phenylalanine: step 6/6.</text>
</comment>
<evidence type="ECO:0000313" key="6">
    <source>
        <dbReference type="WBParaSite" id="jg16922"/>
    </source>
</evidence>
<dbReference type="GO" id="GO:0004334">
    <property type="term" value="F:fumarylacetoacetase activity"/>
    <property type="evidence" value="ECO:0007669"/>
    <property type="project" value="UniProtKB-UniRule"/>
</dbReference>
<keyword evidence="4" id="KW-0828">Tyrosine catabolism</keyword>
<keyword evidence="4" id="KW-0460">Magnesium</keyword>
<accession>A0A915D7T7</accession>
<proteinExistence type="inferred from homology"/>
<feature type="binding site" evidence="2">
    <location>
        <position position="28"/>
    </location>
    <ligand>
        <name>substrate</name>
    </ligand>
</feature>
<dbReference type="EC" id="3.7.1.2" evidence="4"/>
<evidence type="ECO:0000256" key="3">
    <source>
        <dbReference type="PIRSR" id="PIRSR605959-3"/>
    </source>
</evidence>
<dbReference type="AlphaFoldDB" id="A0A915D7T7"/>
<comment type="similarity">
    <text evidence="4">Belongs to the FAH family.</text>
</comment>
<evidence type="ECO:0000313" key="5">
    <source>
        <dbReference type="Proteomes" id="UP000887574"/>
    </source>
</evidence>
<dbReference type="SUPFAM" id="SSF56529">
    <property type="entry name" value="FAH"/>
    <property type="match status" value="1"/>
</dbReference>
<feature type="active site" description="Proton acceptor" evidence="1">
    <location>
        <position position="19"/>
    </location>
</feature>
<dbReference type="GO" id="GO:1902000">
    <property type="term" value="P:homogentisate catabolic process"/>
    <property type="evidence" value="ECO:0007669"/>
    <property type="project" value="TreeGrafter"/>
</dbReference>
<protein>
    <recommendedName>
        <fullName evidence="4">Fumarylacetoacetase</fullName>
        <ecNumber evidence="4">3.7.1.2</ecNumber>
    </recommendedName>
    <alternativeName>
        <fullName evidence="4">Fumarylacetoacetate hydrolase</fullName>
    </alternativeName>
</protein>
<evidence type="ECO:0000256" key="4">
    <source>
        <dbReference type="RuleBase" id="RU366008"/>
    </source>
</evidence>
<evidence type="ECO:0000256" key="1">
    <source>
        <dbReference type="PIRSR" id="PIRSR605959-1"/>
    </source>
</evidence>
<dbReference type="InterPro" id="IPR036663">
    <property type="entry name" value="Fumarylacetoacetase_C_sf"/>
</dbReference>
<keyword evidence="4" id="KW-0378">Hydrolase</keyword>
<keyword evidence="3 4" id="KW-0106">Calcium</keyword>
<dbReference type="GO" id="GO:0046872">
    <property type="term" value="F:metal ion binding"/>
    <property type="evidence" value="ECO:0007669"/>
    <property type="project" value="UniProtKB-UniRule"/>
</dbReference>
<dbReference type="GO" id="GO:0006572">
    <property type="term" value="P:L-tyrosine catabolic process"/>
    <property type="evidence" value="ECO:0007669"/>
    <property type="project" value="UniProtKB-UniRule"/>
</dbReference>
<feature type="binding site" evidence="3">
    <location>
        <position position="12"/>
    </location>
    <ligand>
        <name>Ca(2+)</name>
        <dbReference type="ChEBI" id="CHEBI:29108"/>
    </ligand>
</feature>
<dbReference type="PANTHER" id="PTHR43069">
    <property type="entry name" value="FUMARYLACETOACETASE"/>
    <property type="match status" value="1"/>
</dbReference>
<keyword evidence="4" id="KW-0585">Phenylalanine catabolism</keyword>
<name>A0A915D7T7_9BILA</name>
<evidence type="ECO:0000256" key="2">
    <source>
        <dbReference type="PIRSR" id="PIRSR605959-2"/>
    </source>
</evidence>
<organism evidence="5 6">
    <name type="scientific">Ditylenchus dipsaci</name>
    <dbReference type="NCBI Taxonomy" id="166011"/>
    <lineage>
        <taxon>Eukaryota</taxon>
        <taxon>Metazoa</taxon>
        <taxon>Ecdysozoa</taxon>
        <taxon>Nematoda</taxon>
        <taxon>Chromadorea</taxon>
        <taxon>Rhabditida</taxon>
        <taxon>Tylenchina</taxon>
        <taxon>Tylenchomorpha</taxon>
        <taxon>Sphaerularioidea</taxon>
        <taxon>Anguinidae</taxon>
        <taxon>Anguininae</taxon>
        <taxon>Ditylenchus</taxon>
    </lineage>
</organism>
<feature type="binding site" evidence="2">
    <location>
        <position position="14"/>
    </location>
    <ligand>
        <name>substrate</name>
    </ligand>
</feature>
<comment type="catalytic activity">
    <reaction evidence="4">
        <text>4-fumarylacetoacetate + H2O = acetoacetate + fumarate + H(+)</text>
        <dbReference type="Rhea" id="RHEA:10244"/>
        <dbReference type="ChEBI" id="CHEBI:13705"/>
        <dbReference type="ChEBI" id="CHEBI:15377"/>
        <dbReference type="ChEBI" id="CHEBI:15378"/>
        <dbReference type="ChEBI" id="CHEBI:18034"/>
        <dbReference type="ChEBI" id="CHEBI:29806"/>
        <dbReference type="EC" id="3.7.1.2"/>
    </reaction>
</comment>
<reference evidence="6" key="1">
    <citation type="submission" date="2022-11" db="UniProtKB">
        <authorList>
            <consortium name="WormBaseParasite"/>
        </authorList>
    </citation>
    <scope>IDENTIFICATION</scope>
</reference>
<dbReference type="WBParaSite" id="jg16922">
    <property type="protein sequence ID" value="jg16922"/>
    <property type="gene ID" value="jg16922"/>
</dbReference>
<dbReference type="GO" id="GO:0006559">
    <property type="term" value="P:L-phenylalanine catabolic process"/>
    <property type="evidence" value="ECO:0007669"/>
    <property type="project" value="UniProtKB-UniRule"/>
</dbReference>
<dbReference type="Proteomes" id="UP000887574">
    <property type="component" value="Unplaced"/>
</dbReference>
<dbReference type="InterPro" id="IPR005959">
    <property type="entry name" value="Fumarylacetoacetase"/>
</dbReference>
<keyword evidence="3 4" id="KW-0479">Metal-binding</keyword>
<dbReference type="Gene3D" id="3.90.850.10">
    <property type="entry name" value="Fumarylacetoacetase-like, C-terminal domain"/>
    <property type="match status" value="1"/>
</dbReference>